<protein>
    <submittedName>
        <fullName evidence="1">Uncharacterized protein</fullName>
    </submittedName>
</protein>
<dbReference type="EMBL" id="BK015932">
    <property type="protein sequence ID" value="DAF85913.1"/>
    <property type="molecule type" value="Genomic_DNA"/>
</dbReference>
<organism evidence="1">
    <name type="scientific">Siphoviridae sp. ctVJE9</name>
    <dbReference type="NCBI Taxonomy" id="2825530"/>
    <lineage>
        <taxon>Viruses</taxon>
        <taxon>Duplodnaviria</taxon>
        <taxon>Heunggongvirae</taxon>
        <taxon>Uroviricota</taxon>
        <taxon>Caudoviricetes</taxon>
    </lineage>
</organism>
<accession>A0A8S5TUM3</accession>
<proteinExistence type="predicted"/>
<reference evidence="1" key="1">
    <citation type="journal article" date="2021" name="Proc. Natl. Acad. Sci. U.S.A.">
        <title>A Catalog of Tens of Thousands of Viruses from Human Metagenomes Reveals Hidden Associations with Chronic Diseases.</title>
        <authorList>
            <person name="Tisza M.J."/>
            <person name="Buck C.B."/>
        </authorList>
    </citation>
    <scope>NUCLEOTIDE SEQUENCE</scope>
    <source>
        <strain evidence="1">CtVJE9</strain>
    </source>
</reference>
<name>A0A8S5TUM3_9CAUD</name>
<sequence>MYSSLGIIFTQSCVNGVIGKISVNLHPTKRRIRR</sequence>
<evidence type="ECO:0000313" key="1">
    <source>
        <dbReference type="EMBL" id="DAF85913.1"/>
    </source>
</evidence>